<protein>
    <submittedName>
        <fullName evidence="2">Uncharacterized protein</fullName>
    </submittedName>
</protein>
<proteinExistence type="predicted"/>
<organism evidence="2 3">
    <name type="scientific">Phenylobacterium conjunctum</name>
    <dbReference type="NCBI Taxonomy" id="1298959"/>
    <lineage>
        <taxon>Bacteria</taxon>
        <taxon>Pseudomonadati</taxon>
        <taxon>Pseudomonadota</taxon>
        <taxon>Alphaproteobacteria</taxon>
        <taxon>Caulobacterales</taxon>
        <taxon>Caulobacteraceae</taxon>
        <taxon>Phenylobacterium</taxon>
    </lineage>
</organism>
<feature type="region of interest" description="Disordered" evidence="1">
    <location>
        <begin position="1"/>
        <end position="63"/>
    </location>
</feature>
<dbReference type="RefSeq" id="WP_377353168.1">
    <property type="nucleotide sequence ID" value="NZ_JBHTLQ010000013.1"/>
</dbReference>
<dbReference type="EMBL" id="JBHTLQ010000013">
    <property type="protein sequence ID" value="MFD1190441.1"/>
    <property type="molecule type" value="Genomic_DNA"/>
</dbReference>
<sequence length="63" mass="6644">MTQARRRGDLARNRDEDLKPADPPRPATEPPGAEGSSRTPKTMTDPATGEPAKSPPRPNGAAP</sequence>
<evidence type="ECO:0000313" key="3">
    <source>
        <dbReference type="Proteomes" id="UP001597216"/>
    </source>
</evidence>
<feature type="compositionally biased region" description="Basic and acidic residues" evidence="1">
    <location>
        <begin position="1"/>
        <end position="22"/>
    </location>
</feature>
<evidence type="ECO:0000256" key="1">
    <source>
        <dbReference type="SAM" id="MobiDB-lite"/>
    </source>
</evidence>
<name>A0ABW3T239_9CAUL</name>
<dbReference type="Proteomes" id="UP001597216">
    <property type="component" value="Unassembled WGS sequence"/>
</dbReference>
<feature type="compositionally biased region" description="Pro residues" evidence="1">
    <location>
        <begin position="53"/>
        <end position="63"/>
    </location>
</feature>
<keyword evidence="3" id="KW-1185">Reference proteome</keyword>
<accession>A0ABW3T239</accession>
<comment type="caution">
    <text evidence="2">The sequence shown here is derived from an EMBL/GenBank/DDBJ whole genome shotgun (WGS) entry which is preliminary data.</text>
</comment>
<reference evidence="3" key="1">
    <citation type="journal article" date="2019" name="Int. J. Syst. Evol. Microbiol.">
        <title>The Global Catalogue of Microorganisms (GCM) 10K type strain sequencing project: providing services to taxonomists for standard genome sequencing and annotation.</title>
        <authorList>
            <consortium name="The Broad Institute Genomics Platform"/>
            <consortium name="The Broad Institute Genome Sequencing Center for Infectious Disease"/>
            <person name="Wu L."/>
            <person name="Ma J."/>
        </authorList>
    </citation>
    <scope>NUCLEOTIDE SEQUENCE [LARGE SCALE GENOMIC DNA]</scope>
    <source>
        <strain evidence="3">CCUG 55074</strain>
    </source>
</reference>
<evidence type="ECO:0000313" key="2">
    <source>
        <dbReference type="EMBL" id="MFD1190441.1"/>
    </source>
</evidence>
<gene>
    <name evidence="2" type="ORF">ACFQ27_07610</name>
</gene>